<comment type="similarity">
    <text evidence="2">Belongs to the 7B2 family.</text>
</comment>
<dbReference type="GO" id="GO:0030141">
    <property type="term" value="C:secretory granule"/>
    <property type="evidence" value="ECO:0007669"/>
    <property type="project" value="InterPro"/>
</dbReference>
<accession>A0A6A7G8L7</accession>
<dbReference type="GO" id="GO:0007218">
    <property type="term" value="P:neuropeptide signaling pathway"/>
    <property type="evidence" value="ECO:0007669"/>
    <property type="project" value="InterPro"/>
</dbReference>
<evidence type="ECO:0000256" key="7">
    <source>
        <dbReference type="ARBA" id="ARBA00023157"/>
    </source>
</evidence>
<reference evidence="10" key="1">
    <citation type="submission" date="2017-11" db="EMBL/GenBank/DDBJ databases">
        <title>The sensing device of the deep-sea amphipod.</title>
        <authorList>
            <person name="Kobayashi H."/>
            <person name="Nagahama T."/>
            <person name="Arai W."/>
            <person name="Sasagawa Y."/>
            <person name="Umeda M."/>
            <person name="Hayashi T."/>
            <person name="Nikaido I."/>
            <person name="Watanabe H."/>
            <person name="Oguri K."/>
            <person name="Kitazato H."/>
            <person name="Fujioka K."/>
            <person name="Kido Y."/>
            <person name="Takami H."/>
        </authorList>
    </citation>
    <scope>NUCLEOTIDE SEQUENCE</scope>
    <source>
        <tissue evidence="10">Whole body</tissue>
    </source>
</reference>
<comment type="subcellular location">
    <subcellularLocation>
        <location evidence="1">Secreted</location>
    </subcellularLocation>
</comment>
<evidence type="ECO:0000256" key="3">
    <source>
        <dbReference type="ARBA" id="ARBA00019589"/>
    </source>
</evidence>
<dbReference type="EMBL" id="IACT01006903">
    <property type="protein sequence ID" value="LAC26025.1"/>
    <property type="molecule type" value="mRNA"/>
</dbReference>
<evidence type="ECO:0000256" key="1">
    <source>
        <dbReference type="ARBA" id="ARBA00004613"/>
    </source>
</evidence>
<keyword evidence="5" id="KW-0964">Secreted</keyword>
<dbReference type="PANTHER" id="PTHR12738:SF0">
    <property type="entry name" value="NEUROENDOCRINE PROTEIN 7B2"/>
    <property type="match status" value="1"/>
</dbReference>
<sequence length="295" mass="32246">MWASSITAVWAVWSVVGVAVAVAYQQRHDGLSEALLLREMVARMGSGLADPAAEYLPLQQGMDSPSRSLKESLYERGLSTDEMNLREALELSATRDLRDGLGLSIPRDIRDDLELGLGGREEEEGVGVPYGDELAMHPSLRDREYMSHGHLLGDMFAQFPPGSSYGTMRTKPSGGGSPSATSERKTDGVLPAYCNPPNPCPIGYTASDGCEEEFENTAAFSRNYQAEQECMCDTEHMFDCPDSNRDSEIGALARSIQNEGVLDSTLDKIMDEMRRNPFLQGEKLPVAAKKGVLFP</sequence>
<dbReference type="GO" id="GO:0005576">
    <property type="term" value="C:extracellular region"/>
    <property type="evidence" value="ECO:0007669"/>
    <property type="project" value="UniProtKB-SubCell"/>
</dbReference>
<keyword evidence="8" id="KW-0143">Chaperone</keyword>
<keyword evidence="6 9" id="KW-0732">Signal</keyword>
<evidence type="ECO:0000256" key="9">
    <source>
        <dbReference type="SAM" id="SignalP"/>
    </source>
</evidence>
<name>A0A6A7G8L7_9CRUS</name>
<dbReference type="GO" id="GO:0030234">
    <property type="term" value="F:enzyme regulator activity"/>
    <property type="evidence" value="ECO:0007669"/>
    <property type="project" value="TreeGrafter"/>
</dbReference>
<proteinExistence type="evidence at transcript level"/>
<evidence type="ECO:0000256" key="2">
    <source>
        <dbReference type="ARBA" id="ARBA00006348"/>
    </source>
</evidence>
<dbReference type="GO" id="GO:0046883">
    <property type="term" value="P:regulation of hormone secretion"/>
    <property type="evidence" value="ECO:0007669"/>
    <property type="project" value="TreeGrafter"/>
</dbReference>
<keyword evidence="7" id="KW-1015">Disulfide bond</keyword>
<dbReference type="InterPro" id="IPR007945">
    <property type="entry name" value="Secretogranin_V"/>
</dbReference>
<organism evidence="10">
    <name type="scientific">Hirondellea gigas</name>
    <dbReference type="NCBI Taxonomy" id="1518452"/>
    <lineage>
        <taxon>Eukaryota</taxon>
        <taxon>Metazoa</taxon>
        <taxon>Ecdysozoa</taxon>
        <taxon>Arthropoda</taxon>
        <taxon>Crustacea</taxon>
        <taxon>Multicrustacea</taxon>
        <taxon>Malacostraca</taxon>
        <taxon>Eumalacostraca</taxon>
        <taxon>Peracarida</taxon>
        <taxon>Amphipoda</taxon>
        <taxon>Amphilochidea</taxon>
        <taxon>Lysianassida</taxon>
        <taxon>Lysianassidira</taxon>
        <taxon>Lysianassoidea</taxon>
        <taxon>Lysianassidae</taxon>
        <taxon>Hirondellea</taxon>
    </lineage>
</organism>
<dbReference type="Pfam" id="PF05281">
    <property type="entry name" value="Secretogranin_V"/>
    <property type="match status" value="1"/>
</dbReference>
<dbReference type="PANTHER" id="PTHR12738">
    <property type="entry name" value="NEUROENDOCRINE PROTEIN 7B2"/>
    <property type="match status" value="1"/>
</dbReference>
<evidence type="ECO:0000256" key="4">
    <source>
        <dbReference type="ARBA" id="ARBA00022448"/>
    </source>
</evidence>
<protein>
    <recommendedName>
        <fullName evidence="3">Neuroendocrine protein 7B2</fullName>
    </recommendedName>
</protein>
<evidence type="ECO:0000256" key="6">
    <source>
        <dbReference type="ARBA" id="ARBA00022729"/>
    </source>
</evidence>
<feature type="chain" id="PRO_5025639974" description="Neuroendocrine protein 7B2" evidence="9">
    <location>
        <begin position="24"/>
        <end position="295"/>
    </location>
</feature>
<keyword evidence="4" id="KW-0813">Transport</keyword>
<feature type="signal peptide" evidence="9">
    <location>
        <begin position="1"/>
        <end position="23"/>
    </location>
</feature>
<evidence type="ECO:0000256" key="5">
    <source>
        <dbReference type="ARBA" id="ARBA00022525"/>
    </source>
</evidence>
<dbReference type="AlphaFoldDB" id="A0A6A7G8L7"/>
<evidence type="ECO:0000256" key="8">
    <source>
        <dbReference type="ARBA" id="ARBA00023186"/>
    </source>
</evidence>
<evidence type="ECO:0000313" key="10">
    <source>
        <dbReference type="EMBL" id="LAC26025.1"/>
    </source>
</evidence>